<feature type="transmembrane region" description="Helical" evidence="2">
    <location>
        <begin position="47"/>
        <end position="67"/>
    </location>
</feature>
<dbReference type="GO" id="GO:0043386">
    <property type="term" value="P:mycotoxin biosynthetic process"/>
    <property type="evidence" value="ECO:0007669"/>
    <property type="project" value="InterPro"/>
</dbReference>
<dbReference type="PANTHER" id="PTHR33365:SF13">
    <property type="entry name" value="TAT PATHWAY SIGNAL SEQUENCE"/>
    <property type="match status" value="1"/>
</dbReference>
<protein>
    <submittedName>
        <fullName evidence="3">014faa87-9f4c-4003-93ac-32487d6c01b2</fullName>
    </submittedName>
</protein>
<name>A0A8H2ZSD1_9HELO</name>
<keyword evidence="2" id="KW-0812">Transmembrane</keyword>
<dbReference type="EMBL" id="CAJHIA010000036">
    <property type="protein sequence ID" value="CAD6452039.1"/>
    <property type="molecule type" value="Genomic_DNA"/>
</dbReference>
<dbReference type="Pfam" id="PF11807">
    <property type="entry name" value="UstYa"/>
    <property type="match status" value="1"/>
</dbReference>
<dbReference type="PANTHER" id="PTHR33365">
    <property type="entry name" value="YALI0B05434P"/>
    <property type="match status" value="1"/>
</dbReference>
<evidence type="ECO:0000313" key="4">
    <source>
        <dbReference type="Proteomes" id="UP000624404"/>
    </source>
</evidence>
<dbReference type="Proteomes" id="UP000624404">
    <property type="component" value="Unassembled WGS sequence"/>
</dbReference>
<comment type="similarity">
    <text evidence="1">Belongs to the ustYa family.</text>
</comment>
<keyword evidence="4" id="KW-1185">Reference proteome</keyword>
<sequence>MKMGHSDDSSVPFLADLENEYTAAEKSHASPPRDSPKSTKSSKAQTYFWISCIVVITLLSNTATYVTTYKFKENLDKACAKHTAQYWSPILDNVDIKYETVRFNGSLFTNTIYREDPSPEVDEAWFNLGTKYKAMIIPIEDGPRAGISSDHFRVDEKDGGPGYPATVEALHQLHCLNLLRQGLYYNSDYYHKLGEGPFKNEEYVLKAHINHCLDNIRQRLMCSADTGAHPYLWAKSGKNAHLYPDFNRDFKCKNFDAIRQFAEDHQAPWREDGELDVQPKEGEVILPGIP</sequence>
<dbReference type="InterPro" id="IPR021765">
    <property type="entry name" value="UstYa-like"/>
</dbReference>
<keyword evidence="2" id="KW-0472">Membrane</keyword>
<keyword evidence="2" id="KW-1133">Transmembrane helix</keyword>
<gene>
    <name evidence="3" type="ORF">SCLTRI_LOCUS9663</name>
</gene>
<evidence type="ECO:0000313" key="3">
    <source>
        <dbReference type="EMBL" id="CAD6452039.1"/>
    </source>
</evidence>
<comment type="caution">
    <text evidence="3">The sequence shown here is derived from an EMBL/GenBank/DDBJ whole genome shotgun (WGS) entry which is preliminary data.</text>
</comment>
<evidence type="ECO:0000256" key="2">
    <source>
        <dbReference type="SAM" id="Phobius"/>
    </source>
</evidence>
<organism evidence="3 4">
    <name type="scientific">Sclerotinia trifoliorum</name>
    <dbReference type="NCBI Taxonomy" id="28548"/>
    <lineage>
        <taxon>Eukaryota</taxon>
        <taxon>Fungi</taxon>
        <taxon>Dikarya</taxon>
        <taxon>Ascomycota</taxon>
        <taxon>Pezizomycotina</taxon>
        <taxon>Leotiomycetes</taxon>
        <taxon>Helotiales</taxon>
        <taxon>Sclerotiniaceae</taxon>
        <taxon>Sclerotinia</taxon>
    </lineage>
</organism>
<dbReference type="OrthoDB" id="3687641at2759"/>
<dbReference type="AlphaFoldDB" id="A0A8H2ZSD1"/>
<accession>A0A8H2ZSD1</accession>
<evidence type="ECO:0000256" key="1">
    <source>
        <dbReference type="ARBA" id="ARBA00035112"/>
    </source>
</evidence>
<proteinExistence type="inferred from homology"/>
<reference evidence="3" key="1">
    <citation type="submission" date="2020-10" db="EMBL/GenBank/DDBJ databases">
        <authorList>
            <person name="Kusch S."/>
        </authorList>
    </citation>
    <scope>NUCLEOTIDE SEQUENCE</scope>
    <source>
        <strain evidence="3">SwB9</strain>
    </source>
</reference>